<evidence type="ECO:0000256" key="1">
    <source>
        <dbReference type="ARBA" id="ARBA00007469"/>
    </source>
</evidence>
<sequence>MLHRLALIAALSTMANPVRAEGERAGDFDYYVMALSWSATWCSLTGDARGDPQCDAGRGFDFTLHGLWPNYEDGFPSFCRTGQPDPTRGETAAMSDIMGGAGLAFYEWKKHGRCSGLSPRDYFAASRRAYDSVTIPPVLRGLPKRVTLPASVVEDAFVEANPQLSRDAITVTCDDGMIEEVRICLTRDLEPRDCGVDVRRDCSLKDAVLVPVR</sequence>
<dbReference type="InterPro" id="IPR036430">
    <property type="entry name" value="RNase_T2-like_sf"/>
</dbReference>
<keyword evidence="4" id="KW-1185">Reference proteome</keyword>
<dbReference type="AlphaFoldDB" id="A0A2S0URJ4"/>
<dbReference type="RefSeq" id="WP_108437241.1">
    <property type="nucleotide sequence ID" value="NZ_CP028918.1"/>
</dbReference>
<dbReference type="InterPro" id="IPR033130">
    <property type="entry name" value="RNase_T2_His_AS_2"/>
</dbReference>
<dbReference type="Pfam" id="PF00445">
    <property type="entry name" value="Ribonuclease_T2"/>
    <property type="match status" value="1"/>
</dbReference>
<dbReference type="InterPro" id="IPR001568">
    <property type="entry name" value="RNase_T2-like"/>
</dbReference>
<dbReference type="Proteomes" id="UP000244496">
    <property type="component" value="Chromosome"/>
</dbReference>
<evidence type="ECO:0000313" key="3">
    <source>
        <dbReference type="EMBL" id="AWB50431.1"/>
    </source>
</evidence>
<dbReference type="PANTHER" id="PTHR11240">
    <property type="entry name" value="RIBONUCLEASE T2"/>
    <property type="match status" value="1"/>
</dbReference>
<dbReference type="PANTHER" id="PTHR11240:SF22">
    <property type="entry name" value="RIBONUCLEASE T2"/>
    <property type="match status" value="1"/>
</dbReference>
<comment type="similarity">
    <text evidence="1 2">Belongs to the RNase T2 family.</text>
</comment>
<proteinExistence type="inferred from homology"/>
<gene>
    <name evidence="3" type="ORF">HYN69_14775</name>
</gene>
<dbReference type="PROSITE" id="PS00531">
    <property type="entry name" value="RNASE_T2_2"/>
    <property type="match status" value="1"/>
</dbReference>
<organism evidence="3 4">
    <name type="scientific">Paragemmobacter aquarius</name>
    <dbReference type="NCBI Taxonomy" id="2169400"/>
    <lineage>
        <taxon>Bacteria</taxon>
        <taxon>Pseudomonadati</taxon>
        <taxon>Pseudomonadota</taxon>
        <taxon>Alphaproteobacteria</taxon>
        <taxon>Rhodobacterales</taxon>
        <taxon>Paracoccaceae</taxon>
        <taxon>Paragemmobacter</taxon>
    </lineage>
</organism>
<protein>
    <submittedName>
        <fullName evidence="3">Ribonuclease T</fullName>
    </submittedName>
</protein>
<dbReference type="InterPro" id="IPR039378">
    <property type="entry name" value="RNase_T2_prok"/>
</dbReference>
<name>A0A2S0URJ4_9RHOB</name>
<dbReference type="GO" id="GO:0033897">
    <property type="term" value="F:ribonuclease T2 activity"/>
    <property type="evidence" value="ECO:0007669"/>
    <property type="project" value="InterPro"/>
</dbReference>
<dbReference type="GO" id="GO:0003723">
    <property type="term" value="F:RNA binding"/>
    <property type="evidence" value="ECO:0007669"/>
    <property type="project" value="InterPro"/>
</dbReference>
<dbReference type="InterPro" id="IPR018188">
    <property type="entry name" value="RNase_T2_His_AS_1"/>
</dbReference>
<dbReference type="CDD" id="cd01062">
    <property type="entry name" value="RNase_T2_prok"/>
    <property type="match status" value="1"/>
</dbReference>
<dbReference type="SUPFAM" id="SSF55895">
    <property type="entry name" value="Ribonuclease Rh-like"/>
    <property type="match status" value="1"/>
</dbReference>
<dbReference type="Gene3D" id="3.90.730.10">
    <property type="entry name" value="Ribonuclease T2-like"/>
    <property type="match status" value="1"/>
</dbReference>
<reference evidence="3 4" key="1">
    <citation type="submission" date="2018-04" db="EMBL/GenBank/DDBJ databases">
        <title>Genome sequencing of Gemmobacter.</title>
        <authorList>
            <person name="Yi H."/>
            <person name="Baek M.-G."/>
        </authorList>
    </citation>
    <scope>NUCLEOTIDE SEQUENCE [LARGE SCALE GENOMIC DNA]</scope>
    <source>
        <strain evidence="3 4">HYN0069</strain>
    </source>
</reference>
<dbReference type="KEGG" id="geh:HYN69_14775"/>
<dbReference type="OrthoDB" id="4720638at2"/>
<evidence type="ECO:0000256" key="2">
    <source>
        <dbReference type="RuleBase" id="RU004328"/>
    </source>
</evidence>
<dbReference type="EMBL" id="CP028918">
    <property type="protein sequence ID" value="AWB50431.1"/>
    <property type="molecule type" value="Genomic_DNA"/>
</dbReference>
<dbReference type="PROSITE" id="PS00530">
    <property type="entry name" value="RNASE_T2_1"/>
    <property type="match status" value="1"/>
</dbReference>
<dbReference type="GO" id="GO:0006401">
    <property type="term" value="P:RNA catabolic process"/>
    <property type="evidence" value="ECO:0007669"/>
    <property type="project" value="TreeGrafter"/>
</dbReference>
<evidence type="ECO:0000313" key="4">
    <source>
        <dbReference type="Proteomes" id="UP000244496"/>
    </source>
</evidence>
<accession>A0A2S0URJ4</accession>